<dbReference type="CDD" id="cd21177">
    <property type="entry name" value="LPMO_AA10"/>
    <property type="match status" value="1"/>
</dbReference>
<evidence type="ECO:0000313" key="4">
    <source>
        <dbReference type="Proteomes" id="UP000324585"/>
    </source>
</evidence>
<comment type="caution">
    <text evidence="3">The sequence shown here is derived from an EMBL/GenBank/DDBJ whole genome shotgun (WGS) entry which is preliminary data.</text>
</comment>
<gene>
    <name evidence="3" type="ORF">FVE85_5775</name>
</gene>
<feature type="region of interest" description="Disordered" evidence="1">
    <location>
        <begin position="338"/>
        <end position="361"/>
    </location>
</feature>
<evidence type="ECO:0000256" key="1">
    <source>
        <dbReference type="SAM" id="MobiDB-lite"/>
    </source>
</evidence>
<dbReference type="OrthoDB" id="12847at2759"/>
<dbReference type="InterPro" id="IPR014756">
    <property type="entry name" value="Ig_E-set"/>
</dbReference>
<dbReference type="Proteomes" id="UP000324585">
    <property type="component" value="Unassembled WGS sequence"/>
</dbReference>
<organism evidence="3 4">
    <name type="scientific">Porphyridium purpureum</name>
    <name type="common">Red alga</name>
    <name type="synonym">Porphyridium cruentum</name>
    <dbReference type="NCBI Taxonomy" id="35688"/>
    <lineage>
        <taxon>Eukaryota</taxon>
        <taxon>Rhodophyta</taxon>
        <taxon>Bangiophyceae</taxon>
        <taxon>Porphyridiales</taxon>
        <taxon>Porphyridiaceae</taxon>
        <taxon>Porphyridium</taxon>
    </lineage>
</organism>
<dbReference type="SUPFAM" id="SSF81296">
    <property type="entry name" value="E set domains"/>
    <property type="match status" value="1"/>
</dbReference>
<name>A0A5J4Z4I5_PORPP</name>
<dbReference type="Gene3D" id="2.70.50.50">
    <property type="entry name" value="chitin-binding protein cbp21"/>
    <property type="match status" value="1"/>
</dbReference>
<dbReference type="AlphaFoldDB" id="A0A5J4Z4I5"/>
<feature type="region of interest" description="Disordered" evidence="1">
    <location>
        <begin position="485"/>
        <end position="535"/>
    </location>
</feature>
<feature type="compositionally biased region" description="Low complexity" evidence="1">
    <location>
        <begin position="339"/>
        <end position="359"/>
    </location>
</feature>
<evidence type="ECO:0000259" key="2">
    <source>
        <dbReference type="Pfam" id="PF03067"/>
    </source>
</evidence>
<feature type="region of interest" description="Disordered" evidence="1">
    <location>
        <begin position="408"/>
        <end position="439"/>
    </location>
</feature>
<dbReference type="PANTHER" id="PTHR21113:SF4">
    <property type="entry name" value="CHITIN-BINDING TYPE-4 DOMAIN-CONTAINING PROTEIN"/>
    <property type="match status" value="1"/>
</dbReference>
<dbReference type="Pfam" id="PF03067">
    <property type="entry name" value="LPMO_10"/>
    <property type="match status" value="1"/>
</dbReference>
<dbReference type="Gene3D" id="1.10.530.10">
    <property type="match status" value="1"/>
</dbReference>
<evidence type="ECO:0000313" key="3">
    <source>
        <dbReference type="EMBL" id="KAA8498190.1"/>
    </source>
</evidence>
<protein>
    <submittedName>
        <fullName evidence="3">Chitin-binding protein CbpD</fullName>
    </submittedName>
</protein>
<dbReference type="EMBL" id="VRMN01000001">
    <property type="protein sequence ID" value="KAA8498190.1"/>
    <property type="molecule type" value="Genomic_DNA"/>
</dbReference>
<feature type="compositionally biased region" description="Pro residues" evidence="1">
    <location>
        <begin position="499"/>
        <end position="525"/>
    </location>
</feature>
<reference evidence="4" key="1">
    <citation type="journal article" date="2019" name="Nat. Commun.">
        <title>Expansion of phycobilisome linker gene families in mesophilic red algae.</title>
        <authorList>
            <person name="Lee J."/>
            <person name="Kim D."/>
            <person name="Bhattacharya D."/>
            <person name="Yoon H.S."/>
        </authorList>
    </citation>
    <scope>NUCLEOTIDE SEQUENCE [LARGE SCALE GENOMIC DNA]</scope>
    <source>
        <strain evidence="4">CCMP 1328</strain>
    </source>
</reference>
<sequence>MRGTGPRQGAHARANIRKHIKERLGLSPRKFVSFLEEDCNSKKRKRQKDSITGKTRQGKPAFVVAMQKVVAVAIAVAVVTGVAHAHGTLAFPPSRAYYCWQNPAAGDCGKVSEAVKSNWMEVGQYCGAGQECAPPAATQLCSGNKEIYSDVERVDLHWYRTEINRTGEVRFNFLTTADHLGTVSIYMTTDDAPLDVPLAPQHLEFMCSYSWDAGTNDGSKLKTFSCPVPARVRDEHVIHAVWEAQITANELFMSCADVRLVDHALAPSATPDKYGMEHTHGDTQTGSCNAQQLAACPRGCLWIEANACYAEWDRATCERYTEHGYVFCGVSASDHGDAVPVEPTSTPTTPVPSPSETETGSIPSLECGTCRGCLWLAAGPVGCYAWQQATCEFHAEHGYIWCGGQVDQPGGQKSEEPSPTAAPISSSSPSPSPSPAPSADPLSNSVCGKCVGCLWLEAGQIGCYPWPKTTCEQYAGHGYLWCDGQREEGGGPSQSPSSPLTPTPQPAPTTTPTPSLPPSNAPEPEPTGGDLPEKGAEMSCSEVLEKLKNLDTSRILVSQQPDLSYAPSEVYVWQDGYKAMLDMYEQGVGPLRLWLGDSSAQCTYGLVNIAAFLSQAMKETIMYDACDENNWDASSGYAASNACGQLGQSYQDYTCAPSEEHMQCQNDPTLRIVATTHAKWYGAPGPLFCGPKEEIPQSPKWNYGSPWCSRTVDYGKPVETYSELWEYLFDSQDICRDYAGQQAGGWEFCPGGCPNAPATAFGRAARTDVEGCAWWGRGIIQTTGICNFGKLNYYLGARAAREGRDSLYPDIDFCKDPEAVCNSARHPELKWVAGLFYWLESVQSYRSTLGDGWTYMDALRQFVDAGMPSPGADTGFIRSVSGIVNRGCHNPPCAAGAVDGGADRAHNFETVLSAMGLI</sequence>
<proteinExistence type="predicted"/>
<accession>A0A5J4Z4I5</accession>
<keyword evidence="4" id="KW-1185">Reference proteome</keyword>
<dbReference type="InterPro" id="IPR004302">
    <property type="entry name" value="Cellulose/chitin-bd_N"/>
</dbReference>
<feature type="compositionally biased region" description="Low complexity" evidence="1">
    <location>
        <begin position="417"/>
        <end position="429"/>
    </location>
</feature>
<dbReference type="PANTHER" id="PTHR21113">
    <property type="entry name" value="AGAP001705-PA"/>
    <property type="match status" value="1"/>
</dbReference>
<feature type="domain" description="Chitin-binding type-4" evidence="2">
    <location>
        <begin position="86"/>
        <end position="258"/>
    </location>
</feature>